<dbReference type="EMBL" id="FXAH01000005">
    <property type="protein sequence ID" value="SMF32325.1"/>
    <property type="molecule type" value="Genomic_DNA"/>
</dbReference>
<evidence type="ECO:0000256" key="1">
    <source>
        <dbReference type="SAM" id="SignalP"/>
    </source>
</evidence>
<dbReference type="OrthoDB" id="9808681at2"/>
<organism evidence="3 4">
    <name type="scientific">Trinickia caryophylli</name>
    <name type="common">Paraburkholderia caryophylli</name>
    <dbReference type="NCBI Taxonomy" id="28094"/>
    <lineage>
        <taxon>Bacteria</taxon>
        <taxon>Pseudomonadati</taxon>
        <taxon>Pseudomonadota</taxon>
        <taxon>Betaproteobacteria</taxon>
        <taxon>Burkholderiales</taxon>
        <taxon>Burkholderiaceae</taxon>
        <taxon>Trinickia</taxon>
    </lineage>
</organism>
<dbReference type="SUPFAM" id="SSF53955">
    <property type="entry name" value="Lysozyme-like"/>
    <property type="match status" value="1"/>
</dbReference>
<dbReference type="CDD" id="cd13400">
    <property type="entry name" value="LT_IagB-like"/>
    <property type="match status" value="1"/>
</dbReference>
<dbReference type="InterPro" id="IPR008258">
    <property type="entry name" value="Transglycosylase_SLT_dom_1"/>
</dbReference>
<sequence>MILRHSTAPRRRGRWAPCAALCVWLACASTAAQADCFESAAVYHGVNPLILRAIAHVESRGNPQAIHRNKNGTMDIGELQINSIHLRELAAFGIRAKDLLDECVNVYVAAWHLKKQMAAYGNTWDAVGAYHSRSPRLRDDYARLVKATLVKWGVVVGEGGVQ</sequence>
<feature type="domain" description="Transglycosylase SLT" evidence="2">
    <location>
        <begin position="36"/>
        <end position="132"/>
    </location>
</feature>
<dbReference type="PROSITE" id="PS51257">
    <property type="entry name" value="PROKAR_LIPOPROTEIN"/>
    <property type="match status" value="1"/>
</dbReference>
<dbReference type="GeneID" id="95553659"/>
<dbReference type="InterPro" id="IPR023346">
    <property type="entry name" value="Lysozyme-like_dom_sf"/>
</dbReference>
<feature type="chain" id="PRO_5012846792" evidence="1">
    <location>
        <begin position="35"/>
        <end position="162"/>
    </location>
</feature>
<keyword evidence="4" id="KW-1185">Reference proteome</keyword>
<evidence type="ECO:0000313" key="3">
    <source>
        <dbReference type="EMBL" id="SMF32325.1"/>
    </source>
</evidence>
<gene>
    <name evidence="3" type="ORF">SAMN06295900_105260</name>
</gene>
<dbReference type="RefSeq" id="WP_085227503.1">
    <property type="nucleotide sequence ID" value="NZ_BSQD01000004.1"/>
</dbReference>
<protein>
    <submittedName>
        <fullName evidence="3">Transglycosylase SLT domain-containing protein</fullName>
    </submittedName>
</protein>
<proteinExistence type="predicted"/>
<evidence type="ECO:0000259" key="2">
    <source>
        <dbReference type="Pfam" id="PF01464"/>
    </source>
</evidence>
<keyword evidence="1" id="KW-0732">Signal</keyword>
<dbReference type="Pfam" id="PF01464">
    <property type="entry name" value="SLT"/>
    <property type="match status" value="1"/>
</dbReference>
<dbReference type="STRING" id="28094.SAMN06295900_105260"/>
<feature type="signal peptide" evidence="1">
    <location>
        <begin position="1"/>
        <end position="34"/>
    </location>
</feature>
<dbReference type="AlphaFoldDB" id="A0A1X7EE13"/>
<name>A0A1X7EE13_TRICW</name>
<dbReference type="Gene3D" id="1.10.530.10">
    <property type="match status" value="1"/>
</dbReference>
<evidence type="ECO:0000313" key="4">
    <source>
        <dbReference type="Proteomes" id="UP000192911"/>
    </source>
</evidence>
<accession>A0A1X7EE13</accession>
<reference evidence="4" key="1">
    <citation type="submission" date="2017-04" db="EMBL/GenBank/DDBJ databases">
        <authorList>
            <person name="Varghese N."/>
            <person name="Submissions S."/>
        </authorList>
    </citation>
    <scope>NUCLEOTIDE SEQUENCE [LARGE SCALE GENOMIC DNA]</scope>
    <source>
        <strain evidence="4">Ballard 720</strain>
    </source>
</reference>
<dbReference type="Proteomes" id="UP000192911">
    <property type="component" value="Unassembled WGS sequence"/>
</dbReference>